<dbReference type="AlphaFoldDB" id="A0A5J4LCX6"/>
<organism evidence="10 11">
    <name type="scientific">Streptomyces angustmyceticus</name>
    <dbReference type="NCBI Taxonomy" id="285578"/>
    <lineage>
        <taxon>Bacteria</taxon>
        <taxon>Bacillati</taxon>
        <taxon>Actinomycetota</taxon>
        <taxon>Actinomycetes</taxon>
        <taxon>Kitasatosporales</taxon>
        <taxon>Streptomycetaceae</taxon>
        <taxon>Streptomyces</taxon>
    </lineage>
</organism>
<evidence type="ECO:0000256" key="2">
    <source>
        <dbReference type="ARBA" id="ARBA00006206"/>
    </source>
</evidence>
<dbReference type="Proteomes" id="UP000325598">
    <property type="component" value="Unassembled WGS sequence"/>
</dbReference>
<dbReference type="InterPro" id="IPR047215">
    <property type="entry name" value="Galactose_mutarotase-like"/>
</dbReference>
<dbReference type="SUPFAM" id="SSF74650">
    <property type="entry name" value="Galactose mutarotase-like"/>
    <property type="match status" value="1"/>
</dbReference>
<gene>
    <name evidence="10" type="ORF">San01_18170</name>
</gene>
<proteinExistence type="inferred from homology"/>
<comment type="pathway">
    <text evidence="1 5">Carbohydrate metabolism; hexose metabolism.</text>
</comment>
<feature type="binding site" evidence="8">
    <location>
        <begin position="180"/>
        <end position="182"/>
    </location>
    <ligand>
        <name>beta-D-galactose</name>
        <dbReference type="ChEBI" id="CHEBI:27667"/>
    </ligand>
</feature>
<dbReference type="GO" id="GO:0006006">
    <property type="term" value="P:glucose metabolic process"/>
    <property type="evidence" value="ECO:0007669"/>
    <property type="project" value="TreeGrafter"/>
</dbReference>
<dbReference type="Gene3D" id="2.70.98.10">
    <property type="match status" value="1"/>
</dbReference>
<evidence type="ECO:0000256" key="9">
    <source>
        <dbReference type="SAM" id="MobiDB-lite"/>
    </source>
</evidence>
<dbReference type="PIRSF" id="PIRSF005096">
    <property type="entry name" value="GALM"/>
    <property type="match status" value="1"/>
</dbReference>
<evidence type="ECO:0000256" key="3">
    <source>
        <dbReference type="ARBA" id="ARBA00023235"/>
    </source>
</evidence>
<dbReference type="UniPathway" id="UPA00242"/>
<dbReference type="InterPro" id="IPR008183">
    <property type="entry name" value="Aldose_1/G6P_1-epimerase"/>
</dbReference>
<dbReference type="PANTHER" id="PTHR10091:SF0">
    <property type="entry name" value="GALACTOSE MUTAROTASE"/>
    <property type="match status" value="1"/>
</dbReference>
<evidence type="ECO:0000313" key="11">
    <source>
        <dbReference type="Proteomes" id="UP000325598"/>
    </source>
</evidence>
<evidence type="ECO:0000256" key="6">
    <source>
        <dbReference type="PIRSR" id="PIRSR005096-1"/>
    </source>
</evidence>
<accession>A0A5J4LCX6</accession>
<reference evidence="10 11" key="1">
    <citation type="submission" date="2019-10" db="EMBL/GenBank/DDBJ databases">
        <title>Whole genome shotgun sequence of Streptomyces angustmyceticus NBRC 3934.</title>
        <authorList>
            <person name="Hosoyama A."/>
            <person name="Ichikawa N."/>
            <person name="Kimura A."/>
            <person name="Kitahashi Y."/>
            <person name="Komaki H."/>
            <person name="Uohara A."/>
        </authorList>
    </citation>
    <scope>NUCLEOTIDE SEQUENCE [LARGE SCALE GENOMIC DNA]</scope>
    <source>
        <strain evidence="10 11">NBRC 3934</strain>
    </source>
</reference>
<keyword evidence="11" id="KW-1185">Reference proteome</keyword>
<dbReference type="EC" id="5.1.3.3" evidence="5"/>
<evidence type="ECO:0000256" key="4">
    <source>
        <dbReference type="ARBA" id="ARBA00023277"/>
    </source>
</evidence>
<dbReference type="InterPro" id="IPR011013">
    <property type="entry name" value="Gal_mutarotase_sf_dom"/>
</dbReference>
<dbReference type="PANTHER" id="PTHR10091">
    <property type="entry name" value="ALDOSE-1-EPIMERASE"/>
    <property type="match status" value="1"/>
</dbReference>
<dbReference type="GO" id="GO:0030246">
    <property type="term" value="F:carbohydrate binding"/>
    <property type="evidence" value="ECO:0007669"/>
    <property type="project" value="InterPro"/>
</dbReference>
<dbReference type="GO" id="GO:0005737">
    <property type="term" value="C:cytoplasm"/>
    <property type="evidence" value="ECO:0007669"/>
    <property type="project" value="TreeGrafter"/>
</dbReference>
<comment type="catalytic activity">
    <reaction evidence="5">
        <text>alpha-D-glucose = beta-D-glucose</text>
        <dbReference type="Rhea" id="RHEA:10264"/>
        <dbReference type="ChEBI" id="CHEBI:15903"/>
        <dbReference type="ChEBI" id="CHEBI:17925"/>
        <dbReference type="EC" id="5.1.3.3"/>
    </reaction>
</comment>
<comment type="similarity">
    <text evidence="2 5">Belongs to the aldose epimerase family.</text>
</comment>
<feature type="active site" description="Proton donor" evidence="6">
    <location>
        <position position="180"/>
    </location>
</feature>
<feature type="region of interest" description="Disordered" evidence="9">
    <location>
        <begin position="339"/>
        <end position="370"/>
    </location>
</feature>
<keyword evidence="4 5" id="KW-0119">Carbohydrate metabolism</keyword>
<keyword evidence="3 5" id="KW-0413">Isomerase</keyword>
<evidence type="ECO:0000256" key="5">
    <source>
        <dbReference type="PIRNR" id="PIRNR005096"/>
    </source>
</evidence>
<dbReference type="RefSeq" id="WP_086721076.1">
    <property type="nucleotide sequence ID" value="NZ_BLAG01000006.1"/>
</dbReference>
<dbReference type="InterPro" id="IPR014718">
    <property type="entry name" value="GH-type_carb-bd"/>
</dbReference>
<sequence>MTTQVSREPFGTLDDGTRVDRWTLDAGPDALRVRVLTYGGIVQTVEAPDRDGARGQLALGFADLASYVAHGGSYFGALVGRYANRIAGASFTLDGRTRALTPNDGRHSLHGGPGGFSRVVWDARETDGGVELHRVSPDGEEGFPGALDVRVTYTLTDGGALRVVSCATADAPTVVNLTQHTYLNLGGDGSGAAAGHELRLAASRYTPVDDTGIPLPGAPAEVAGTRFDFRAPRAVAGAYDHNFALDGGVCAAPRTVAELYDPRSGRALELSTTEPGLQLYTAEHLDGTLTGTSGLPYGRAAGLALETQHFPDSPNRPDFPTTVLRPGERYRSETVYAFSARPGSAGHPLRARGGQRHPVRRRAGAAEKER</sequence>
<dbReference type="OrthoDB" id="9779408at2"/>
<evidence type="ECO:0000256" key="7">
    <source>
        <dbReference type="PIRSR" id="PIRSR005096-2"/>
    </source>
</evidence>
<protein>
    <recommendedName>
        <fullName evidence="5">Aldose 1-epimerase</fullName>
        <ecNumber evidence="5">5.1.3.3</ecNumber>
    </recommendedName>
</protein>
<name>A0A5J4LCX6_9ACTN</name>
<evidence type="ECO:0000256" key="1">
    <source>
        <dbReference type="ARBA" id="ARBA00005028"/>
    </source>
</evidence>
<comment type="caution">
    <text evidence="10">The sequence shown here is derived from an EMBL/GenBank/DDBJ whole genome shotgun (WGS) entry which is preliminary data.</text>
</comment>
<dbReference type="GO" id="GO:0004034">
    <property type="term" value="F:aldose 1-epimerase activity"/>
    <property type="evidence" value="ECO:0007669"/>
    <property type="project" value="UniProtKB-EC"/>
</dbReference>
<dbReference type="NCBIfam" id="NF008277">
    <property type="entry name" value="PRK11055.1"/>
    <property type="match status" value="1"/>
</dbReference>
<feature type="binding site" evidence="7">
    <location>
        <position position="240"/>
    </location>
    <ligand>
        <name>beta-D-galactose</name>
        <dbReference type="ChEBI" id="CHEBI:27667"/>
    </ligand>
</feature>
<dbReference type="Pfam" id="PF01263">
    <property type="entry name" value="Aldose_epim"/>
    <property type="match status" value="1"/>
</dbReference>
<dbReference type="GeneID" id="96754127"/>
<feature type="active site" description="Proton acceptor" evidence="6">
    <location>
        <position position="306"/>
    </location>
</feature>
<evidence type="ECO:0000256" key="8">
    <source>
        <dbReference type="PIRSR" id="PIRSR005096-3"/>
    </source>
</evidence>
<feature type="binding site" evidence="8">
    <location>
        <begin position="84"/>
        <end position="85"/>
    </location>
    <ligand>
        <name>beta-D-galactose</name>
        <dbReference type="ChEBI" id="CHEBI:27667"/>
    </ligand>
</feature>
<feature type="compositionally biased region" description="Basic residues" evidence="9">
    <location>
        <begin position="349"/>
        <end position="363"/>
    </location>
</feature>
<dbReference type="GO" id="GO:0033499">
    <property type="term" value="P:galactose catabolic process via UDP-galactose, Leloir pathway"/>
    <property type="evidence" value="ECO:0007669"/>
    <property type="project" value="TreeGrafter"/>
</dbReference>
<dbReference type="InterPro" id="IPR015443">
    <property type="entry name" value="Aldose_1-epimerase"/>
</dbReference>
<evidence type="ECO:0000313" key="10">
    <source>
        <dbReference type="EMBL" id="GES29330.1"/>
    </source>
</evidence>
<dbReference type="EMBL" id="BLAG01000006">
    <property type="protein sequence ID" value="GES29330.1"/>
    <property type="molecule type" value="Genomic_DNA"/>
</dbReference>
<dbReference type="CDD" id="cd09019">
    <property type="entry name" value="galactose_mutarotase_like"/>
    <property type="match status" value="1"/>
</dbReference>